<dbReference type="AlphaFoldDB" id="A0A381UER1"/>
<accession>A0A381UER1</accession>
<name>A0A381UER1_9ZZZZ</name>
<sequence>FSTALPWNGRPLRYQGIQTVLPVRIGPLTQIELILGYPYLTP</sequence>
<reference evidence="1" key="1">
    <citation type="submission" date="2018-05" db="EMBL/GenBank/DDBJ databases">
        <authorList>
            <person name="Lanie J.A."/>
            <person name="Ng W.-L."/>
            <person name="Kazmierczak K.M."/>
            <person name="Andrzejewski T.M."/>
            <person name="Davidsen T.M."/>
            <person name="Wayne K.J."/>
            <person name="Tettelin H."/>
            <person name="Glass J.I."/>
            <person name="Rusch D."/>
            <person name="Podicherti R."/>
            <person name="Tsui H.-C.T."/>
            <person name="Winkler M.E."/>
        </authorList>
    </citation>
    <scope>NUCLEOTIDE SEQUENCE</scope>
</reference>
<organism evidence="1">
    <name type="scientific">marine metagenome</name>
    <dbReference type="NCBI Taxonomy" id="408172"/>
    <lineage>
        <taxon>unclassified sequences</taxon>
        <taxon>metagenomes</taxon>
        <taxon>ecological metagenomes</taxon>
    </lineage>
</organism>
<protein>
    <submittedName>
        <fullName evidence="1">Uncharacterized protein</fullName>
    </submittedName>
</protein>
<dbReference type="EMBL" id="UINC01006048">
    <property type="protein sequence ID" value="SVA25143.1"/>
    <property type="molecule type" value="Genomic_DNA"/>
</dbReference>
<evidence type="ECO:0000313" key="1">
    <source>
        <dbReference type="EMBL" id="SVA25143.1"/>
    </source>
</evidence>
<proteinExistence type="predicted"/>
<feature type="non-terminal residue" evidence="1">
    <location>
        <position position="1"/>
    </location>
</feature>
<gene>
    <name evidence="1" type="ORF">METZ01_LOCUS77997</name>
</gene>